<evidence type="ECO:0000256" key="1">
    <source>
        <dbReference type="SAM" id="MobiDB-lite"/>
    </source>
</evidence>
<dbReference type="Proteomes" id="UP001357485">
    <property type="component" value="Unassembled WGS sequence"/>
</dbReference>
<organism evidence="3 4">
    <name type="scientific">Cryomyces antarcticus</name>
    <dbReference type="NCBI Taxonomy" id="329879"/>
    <lineage>
        <taxon>Eukaryota</taxon>
        <taxon>Fungi</taxon>
        <taxon>Dikarya</taxon>
        <taxon>Ascomycota</taxon>
        <taxon>Pezizomycotina</taxon>
        <taxon>Dothideomycetes</taxon>
        <taxon>Dothideomycetes incertae sedis</taxon>
        <taxon>Cryomyces</taxon>
    </lineage>
</organism>
<dbReference type="EMBL" id="JAVRRA010016586">
    <property type="protein sequence ID" value="KAK5201535.1"/>
    <property type="molecule type" value="Genomic_DNA"/>
</dbReference>
<evidence type="ECO:0000313" key="3">
    <source>
        <dbReference type="EMBL" id="KAK5201535.1"/>
    </source>
</evidence>
<dbReference type="Pfam" id="PF12937">
    <property type="entry name" value="F-box-like"/>
    <property type="match status" value="1"/>
</dbReference>
<dbReference type="InterPro" id="IPR001810">
    <property type="entry name" value="F-box_dom"/>
</dbReference>
<comment type="caution">
    <text evidence="3">The sequence shown here is derived from an EMBL/GenBank/DDBJ whole genome shotgun (WGS) entry which is preliminary data.</text>
</comment>
<evidence type="ECO:0000259" key="2">
    <source>
        <dbReference type="Pfam" id="PF12937"/>
    </source>
</evidence>
<keyword evidence="4" id="KW-1185">Reference proteome</keyword>
<evidence type="ECO:0000313" key="4">
    <source>
        <dbReference type="Proteomes" id="UP001357485"/>
    </source>
</evidence>
<dbReference type="InterPro" id="IPR036047">
    <property type="entry name" value="F-box-like_dom_sf"/>
</dbReference>
<gene>
    <name evidence="3" type="ORF">LTR16_002328</name>
</gene>
<proteinExistence type="predicted"/>
<accession>A0ABR0LPL2</accession>
<sequence length="150" mass="17214">MALDVQRNWTVSMEKSRPKTKRRTSDTANAAFVPTIPSSDLPVSRDTRTQLQREAVYLPTEIIFHILDYVPHNQTSQKALHSCCLLSRQWYACAIRRLYERPYLYGKNFDPFVATICPSINAHIRKSELAELVRRLDMGGLVHHGSKSLT</sequence>
<reference evidence="3 4" key="1">
    <citation type="submission" date="2023-08" db="EMBL/GenBank/DDBJ databases">
        <title>Black Yeasts Isolated from many extreme environments.</title>
        <authorList>
            <person name="Coleine C."/>
            <person name="Stajich J.E."/>
            <person name="Selbmann L."/>
        </authorList>
    </citation>
    <scope>NUCLEOTIDE SEQUENCE [LARGE SCALE GENOMIC DNA]</scope>
    <source>
        <strain evidence="3 4">CCFEE 536</strain>
    </source>
</reference>
<name>A0ABR0LPL2_9PEZI</name>
<feature type="domain" description="F-box" evidence="2">
    <location>
        <begin position="57"/>
        <end position="104"/>
    </location>
</feature>
<dbReference type="SUPFAM" id="SSF81383">
    <property type="entry name" value="F-box domain"/>
    <property type="match status" value="1"/>
</dbReference>
<protein>
    <recommendedName>
        <fullName evidence="2">F-box domain-containing protein</fullName>
    </recommendedName>
</protein>
<feature type="non-terminal residue" evidence="3">
    <location>
        <position position="150"/>
    </location>
</feature>
<feature type="region of interest" description="Disordered" evidence="1">
    <location>
        <begin position="1"/>
        <end position="29"/>
    </location>
</feature>